<evidence type="ECO:0000313" key="3">
    <source>
        <dbReference type="WBParaSite" id="ECPE_0000378301-mRNA-1"/>
    </source>
</evidence>
<accession>A0A183A9Z3</accession>
<dbReference type="OrthoDB" id="6157693at2759"/>
<reference evidence="3" key="1">
    <citation type="submission" date="2016-06" db="UniProtKB">
        <authorList>
            <consortium name="WormBaseParasite"/>
        </authorList>
    </citation>
    <scope>IDENTIFICATION</scope>
</reference>
<sequence length="134" mass="15114">MIHPKAISLMDTDRGNGIVTAKELIMFHNRSILQRQIGTPASELFFNVTINGSGRDLVFQMFVSETSTGICLIEDEQHIMEAEVDILKALHLVKKAWASLQPHIMINLFMKAGFQSTLIQPYMVPPEDKCDLIE</sequence>
<gene>
    <name evidence="1" type="ORF">ECPE_LOCUS3778</name>
</gene>
<dbReference type="WBParaSite" id="ECPE_0000378301-mRNA-1">
    <property type="protein sequence ID" value="ECPE_0000378301-mRNA-1"/>
    <property type="gene ID" value="ECPE_0000378301"/>
</dbReference>
<evidence type="ECO:0000313" key="1">
    <source>
        <dbReference type="EMBL" id="VDP70554.1"/>
    </source>
</evidence>
<protein>
    <submittedName>
        <fullName evidence="3">EF-hand domain-containing protein</fullName>
    </submittedName>
</protein>
<dbReference type="Proteomes" id="UP000272942">
    <property type="component" value="Unassembled WGS sequence"/>
</dbReference>
<keyword evidence="2" id="KW-1185">Reference proteome</keyword>
<proteinExistence type="predicted"/>
<organism evidence="3">
    <name type="scientific">Echinostoma caproni</name>
    <dbReference type="NCBI Taxonomy" id="27848"/>
    <lineage>
        <taxon>Eukaryota</taxon>
        <taxon>Metazoa</taxon>
        <taxon>Spiralia</taxon>
        <taxon>Lophotrochozoa</taxon>
        <taxon>Platyhelminthes</taxon>
        <taxon>Trematoda</taxon>
        <taxon>Digenea</taxon>
        <taxon>Plagiorchiida</taxon>
        <taxon>Echinostomata</taxon>
        <taxon>Echinostomatoidea</taxon>
        <taxon>Echinostomatidae</taxon>
        <taxon>Echinostoma</taxon>
    </lineage>
</organism>
<name>A0A183A9Z3_9TREM</name>
<dbReference type="EMBL" id="UZAN01040688">
    <property type="protein sequence ID" value="VDP70554.1"/>
    <property type="molecule type" value="Genomic_DNA"/>
</dbReference>
<dbReference type="AlphaFoldDB" id="A0A183A9Z3"/>
<evidence type="ECO:0000313" key="2">
    <source>
        <dbReference type="Proteomes" id="UP000272942"/>
    </source>
</evidence>
<reference evidence="1 2" key="2">
    <citation type="submission" date="2018-11" db="EMBL/GenBank/DDBJ databases">
        <authorList>
            <consortium name="Pathogen Informatics"/>
        </authorList>
    </citation>
    <scope>NUCLEOTIDE SEQUENCE [LARGE SCALE GENOMIC DNA]</scope>
    <source>
        <strain evidence="1 2">Egypt</strain>
    </source>
</reference>